<dbReference type="AlphaFoldDB" id="A0A1G8DN44"/>
<dbReference type="CDD" id="cd01392">
    <property type="entry name" value="HTH_LacI"/>
    <property type="match status" value="1"/>
</dbReference>
<proteinExistence type="predicted"/>
<protein>
    <submittedName>
        <fullName evidence="6">DNA-binding transcriptional regulator, LacI/PurR family</fullName>
    </submittedName>
</protein>
<evidence type="ECO:0000313" key="7">
    <source>
        <dbReference type="Proteomes" id="UP000199258"/>
    </source>
</evidence>
<keyword evidence="2 6" id="KW-0238">DNA-binding</keyword>
<dbReference type="PANTHER" id="PTHR30146:SF109">
    <property type="entry name" value="HTH-TYPE TRANSCRIPTIONAL REGULATOR GALS"/>
    <property type="match status" value="1"/>
</dbReference>
<gene>
    <name evidence="6" type="ORF">SAMN04488693_101652</name>
</gene>
<dbReference type="InterPro" id="IPR010982">
    <property type="entry name" value="Lambda_DNA-bd_dom_sf"/>
</dbReference>
<dbReference type="Pfam" id="PF00356">
    <property type="entry name" value="LacI"/>
    <property type="match status" value="1"/>
</dbReference>
<keyword evidence="1" id="KW-0805">Transcription regulation</keyword>
<dbReference type="Gene3D" id="3.40.50.2300">
    <property type="match status" value="2"/>
</dbReference>
<dbReference type="EMBL" id="FNDT01000001">
    <property type="protein sequence ID" value="SDH58820.1"/>
    <property type="molecule type" value="Genomic_DNA"/>
</dbReference>
<dbReference type="InterPro" id="IPR046335">
    <property type="entry name" value="LacI/GalR-like_sensor"/>
</dbReference>
<evidence type="ECO:0000259" key="5">
    <source>
        <dbReference type="PROSITE" id="PS50932"/>
    </source>
</evidence>
<dbReference type="RefSeq" id="WP_090584458.1">
    <property type="nucleotide sequence ID" value="NZ_FNDT01000001.1"/>
</dbReference>
<name>A0A1G8DN44_9MICC</name>
<evidence type="ECO:0000256" key="4">
    <source>
        <dbReference type="SAM" id="MobiDB-lite"/>
    </source>
</evidence>
<accession>A0A1G8DN44</accession>
<feature type="compositionally biased region" description="Low complexity" evidence="4">
    <location>
        <begin position="345"/>
        <end position="359"/>
    </location>
</feature>
<dbReference type="SUPFAM" id="SSF53822">
    <property type="entry name" value="Periplasmic binding protein-like I"/>
    <property type="match status" value="1"/>
</dbReference>
<dbReference type="CDD" id="cd06267">
    <property type="entry name" value="PBP1_LacI_sugar_binding-like"/>
    <property type="match status" value="1"/>
</dbReference>
<dbReference type="GO" id="GO:0003700">
    <property type="term" value="F:DNA-binding transcription factor activity"/>
    <property type="evidence" value="ECO:0007669"/>
    <property type="project" value="TreeGrafter"/>
</dbReference>
<dbReference type="SUPFAM" id="SSF47413">
    <property type="entry name" value="lambda repressor-like DNA-binding domains"/>
    <property type="match status" value="1"/>
</dbReference>
<dbReference type="Gene3D" id="1.10.260.40">
    <property type="entry name" value="lambda repressor-like DNA-binding domains"/>
    <property type="match status" value="1"/>
</dbReference>
<dbReference type="Proteomes" id="UP000199258">
    <property type="component" value="Unassembled WGS sequence"/>
</dbReference>
<dbReference type="GO" id="GO:0000976">
    <property type="term" value="F:transcription cis-regulatory region binding"/>
    <property type="evidence" value="ECO:0007669"/>
    <property type="project" value="TreeGrafter"/>
</dbReference>
<keyword evidence="7" id="KW-1185">Reference proteome</keyword>
<keyword evidence="3" id="KW-0804">Transcription</keyword>
<dbReference type="InterPro" id="IPR028082">
    <property type="entry name" value="Peripla_BP_I"/>
</dbReference>
<feature type="region of interest" description="Disordered" evidence="4">
    <location>
        <begin position="335"/>
        <end position="359"/>
    </location>
</feature>
<organism evidence="6 7">
    <name type="scientific">Arthrobacter subterraneus</name>
    <dbReference type="NCBI Taxonomy" id="335973"/>
    <lineage>
        <taxon>Bacteria</taxon>
        <taxon>Bacillati</taxon>
        <taxon>Actinomycetota</taxon>
        <taxon>Actinomycetes</taxon>
        <taxon>Micrococcales</taxon>
        <taxon>Micrococcaceae</taxon>
        <taxon>Arthrobacter</taxon>
    </lineage>
</organism>
<dbReference type="OrthoDB" id="3510266at2"/>
<sequence>MASIKDVAARAGVSTATVSRALSGNGHVSEKSRQRVLAAAEALGFVMSYSASSLASGRHRNVGVVVPTVARWYYSEVIEGASNALLEAGYDFTLYNTGSIPTYQQSVLKDFLLRQRLDAVIVVSMELDAEEIAQLLSIKRPVVGIGGPLPGVPSMGINGFDLASLATEHLIALGHTRIAHISGTQQHEVRDFRVTGTRREGYEDAMRRAGLSVPSGYICDGDFTIPGGYRQAKQLLSNPRARPTAFFCASDEMAIGAILAARDLGLQVPGDVSVIGIDGHELGELFGLTTIEQHPRRQGERAVQLMLQALKSQDPTFHGENELVSTNLRVRSSTAVPQLGSARASGYPSPGSMGGSSSE</sequence>
<dbReference type="PROSITE" id="PS00356">
    <property type="entry name" value="HTH_LACI_1"/>
    <property type="match status" value="1"/>
</dbReference>
<dbReference type="InterPro" id="IPR000843">
    <property type="entry name" value="HTH_LacI"/>
</dbReference>
<dbReference type="PROSITE" id="PS50932">
    <property type="entry name" value="HTH_LACI_2"/>
    <property type="match status" value="1"/>
</dbReference>
<dbReference type="STRING" id="335973.SAMN04488693_101652"/>
<evidence type="ECO:0000313" key="6">
    <source>
        <dbReference type="EMBL" id="SDH58820.1"/>
    </source>
</evidence>
<dbReference type="PANTHER" id="PTHR30146">
    <property type="entry name" value="LACI-RELATED TRANSCRIPTIONAL REPRESSOR"/>
    <property type="match status" value="1"/>
</dbReference>
<feature type="domain" description="HTH lacI-type" evidence="5">
    <location>
        <begin position="2"/>
        <end position="56"/>
    </location>
</feature>
<evidence type="ECO:0000256" key="1">
    <source>
        <dbReference type="ARBA" id="ARBA00023015"/>
    </source>
</evidence>
<evidence type="ECO:0000256" key="3">
    <source>
        <dbReference type="ARBA" id="ARBA00023163"/>
    </source>
</evidence>
<evidence type="ECO:0000256" key="2">
    <source>
        <dbReference type="ARBA" id="ARBA00023125"/>
    </source>
</evidence>
<dbReference type="SMART" id="SM00354">
    <property type="entry name" value="HTH_LACI"/>
    <property type="match status" value="1"/>
</dbReference>
<reference evidence="6 7" key="1">
    <citation type="submission" date="2016-10" db="EMBL/GenBank/DDBJ databases">
        <authorList>
            <person name="de Groot N.N."/>
        </authorList>
    </citation>
    <scope>NUCLEOTIDE SEQUENCE [LARGE SCALE GENOMIC DNA]</scope>
    <source>
        <strain evidence="6 7">NP_1H</strain>
    </source>
</reference>
<dbReference type="Pfam" id="PF13377">
    <property type="entry name" value="Peripla_BP_3"/>
    <property type="match status" value="1"/>
</dbReference>